<comment type="caution">
    <text evidence="1">The sequence shown here is derived from an EMBL/GenBank/DDBJ whole genome shotgun (WGS) entry which is preliminary data.</text>
</comment>
<sequence>MKSKKRRPMGSEPRRTAKLERELKAIEAQLALLEKDTSLDLAAQDHFVLWRRPNLFAPWPLGLQH</sequence>
<dbReference type="RefSeq" id="WP_152713526.1">
    <property type="nucleotide sequence ID" value="NZ_VOSJ01000084.1"/>
</dbReference>
<dbReference type="AlphaFoldDB" id="A0A5N7MJV1"/>
<dbReference type="Proteomes" id="UP000403266">
    <property type="component" value="Unassembled WGS sequence"/>
</dbReference>
<dbReference type="OrthoDB" id="8020967at2"/>
<gene>
    <name evidence="1" type="ORF">FS320_19595</name>
</gene>
<keyword evidence="2" id="KW-1185">Reference proteome</keyword>
<dbReference type="EMBL" id="VOSK01000084">
    <property type="protein sequence ID" value="MPR27341.1"/>
    <property type="molecule type" value="Genomic_DNA"/>
</dbReference>
<accession>A0A5N7MJV1</accession>
<name>A0A5N7MJV1_9HYPH</name>
<evidence type="ECO:0000313" key="2">
    <source>
        <dbReference type="Proteomes" id="UP000403266"/>
    </source>
</evidence>
<proteinExistence type="predicted"/>
<reference evidence="1 2" key="1">
    <citation type="journal article" date="2019" name="Syst. Appl. Microbiol.">
        <title>Microvirga tunisiensis sp. nov., a root nodule symbiotic bacterium isolated from Lupinus micranthus and L. luteus grown in Northern Tunisia.</title>
        <authorList>
            <person name="Msaddak A."/>
            <person name="Rejili M."/>
            <person name="Duran D."/>
            <person name="Mars M."/>
            <person name="Palacios J.M."/>
            <person name="Ruiz-Argueso T."/>
            <person name="Rey L."/>
            <person name="Imperial J."/>
        </authorList>
    </citation>
    <scope>NUCLEOTIDE SEQUENCE [LARGE SCALE GENOMIC DNA]</scope>
    <source>
        <strain evidence="1 2">Lmie10</strain>
    </source>
</reference>
<evidence type="ECO:0000313" key="1">
    <source>
        <dbReference type="EMBL" id="MPR27341.1"/>
    </source>
</evidence>
<protein>
    <submittedName>
        <fullName evidence="1">Uncharacterized protein</fullName>
    </submittedName>
</protein>
<organism evidence="1 2">
    <name type="scientific">Microvirga tunisiensis</name>
    <dbReference type="NCBI Taxonomy" id="2108360"/>
    <lineage>
        <taxon>Bacteria</taxon>
        <taxon>Pseudomonadati</taxon>
        <taxon>Pseudomonadota</taxon>
        <taxon>Alphaproteobacteria</taxon>
        <taxon>Hyphomicrobiales</taxon>
        <taxon>Methylobacteriaceae</taxon>
        <taxon>Microvirga</taxon>
    </lineage>
</organism>